<evidence type="ECO:0000256" key="1">
    <source>
        <dbReference type="ARBA" id="ARBA00010088"/>
    </source>
</evidence>
<dbReference type="NCBIfam" id="TIGR01250">
    <property type="entry name" value="pro_imino_pep_2"/>
    <property type="match status" value="1"/>
</dbReference>
<dbReference type="PIRSF" id="PIRSF005539">
    <property type="entry name" value="Pept_S33_TRI_F1"/>
    <property type="match status" value="1"/>
</dbReference>
<dbReference type="OrthoDB" id="190201at2759"/>
<dbReference type="Gene3D" id="3.40.50.1820">
    <property type="entry name" value="alpha/beta hydrolase"/>
    <property type="match status" value="1"/>
</dbReference>
<evidence type="ECO:0000313" key="4">
    <source>
        <dbReference type="EMBL" id="KIK05112.1"/>
    </source>
</evidence>
<reference evidence="5" key="2">
    <citation type="submission" date="2015-01" db="EMBL/GenBank/DDBJ databases">
        <title>Evolutionary Origins and Diversification of the Mycorrhizal Mutualists.</title>
        <authorList>
            <consortium name="DOE Joint Genome Institute"/>
            <consortium name="Mycorrhizal Genomics Consortium"/>
            <person name="Kohler A."/>
            <person name="Kuo A."/>
            <person name="Nagy L.G."/>
            <person name="Floudas D."/>
            <person name="Copeland A."/>
            <person name="Barry K.W."/>
            <person name="Cichocki N."/>
            <person name="Veneault-Fourrey C."/>
            <person name="LaButti K."/>
            <person name="Lindquist E.A."/>
            <person name="Lipzen A."/>
            <person name="Lundell T."/>
            <person name="Morin E."/>
            <person name="Murat C."/>
            <person name="Riley R."/>
            <person name="Ohm R."/>
            <person name="Sun H."/>
            <person name="Tunlid A."/>
            <person name="Henrissat B."/>
            <person name="Grigoriev I.V."/>
            <person name="Hibbett D.S."/>
            <person name="Martin F."/>
        </authorList>
    </citation>
    <scope>NUCLEOTIDE SEQUENCE [LARGE SCALE GENOMIC DNA]</scope>
    <source>
        <strain evidence="5">LaAM-08-1</strain>
    </source>
</reference>
<dbReference type="EMBL" id="KN838563">
    <property type="protein sequence ID" value="KIK05112.1"/>
    <property type="molecule type" value="Genomic_DNA"/>
</dbReference>
<keyword evidence="2" id="KW-0378">Hydrolase</keyword>
<dbReference type="InterPro" id="IPR002410">
    <property type="entry name" value="Peptidase_S33"/>
</dbReference>
<proteinExistence type="inferred from homology"/>
<organism evidence="4 5">
    <name type="scientific">Laccaria amethystina LaAM-08-1</name>
    <dbReference type="NCBI Taxonomy" id="1095629"/>
    <lineage>
        <taxon>Eukaryota</taxon>
        <taxon>Fungi</taxon>
        <taxon>Dikarya</taxon>
        <taxon>Basidiomycota</taxon>
        <taxon>Agaricomycotina</taxon>
        <taxon>Agaricomycetes</taxon>
        <taxon>Agaricomycetidae</taxon>
        <taxon>Agaricales</taxon>
        <taxon>Agaricineae</taxon>
        <taxon>Hydnangiaceae</taxon>
        <taxon>Laccaria</taxon>
    </lineage>
</organism>
<dbReference type="PANTHER" id="PTHR43194:SF2">
    <property type="entry name" value="PEROXISOMAL MEMBRANE PROTEIN LPX1"/>
    <property type="match status" value="1"/>
</dbReference>
<dbReference type="Proteomes" id="UP000054477">
    <property type="component" value="Unassembled WGS sequence"/>
</dbReference>
<reference evidence="4 5" key="1">
    <citation type="submission" date="2014-04" db="EMBL/GenBank/DDBJ databases">
        <authorList>
            <consortium name="DOE Joint Genome Institute"/>
            <person name="Kuo A."/>
            <person name="Kohler A."/>
            <person name="Nagy L.G."/>
            <person name="Floudas D."/>
            <person name="Copeland A."/>
            <person name="Barry K.W."/>
            <person name="Cichocki N."/>
            <person name="Veneault-Fourrey C."/>
            <person name="LaButti K."/>
            <person name="Lindquist E.A."/>
            <person name="Lipzen A."/>
            <person name="Lundell T."/>
            <person name="Morin E."/>
            <person name="Murat C."/>
            <person name="Sun H."/>
            <person name="Tunlid A."/>
            <person name="Henrissat B."/>
            <person name="Grigoriev I.V."/>
            <person name="Hibbett D.S."/>
            <person name="Martin F."/>
            <person name="Nordberg H.P."/>
            <person name="Cantor M.N."/>
            <person name="Hua S.X."/>
        </authorList>
    </citation>
    <scope>NUCLEOTIDE SEQUENCE [LARGE SCALE GENOMIC DNA]</scope>
    <source>
        <strain evidence="4 5">LaAM-08-1</strain>
    </source>
</reference>
<dbReference type="PRINTS" id="PR00793">
    <property type="entry name" value="PROAMNOPTASE"/>
</dbReference>
<protein>
    <recommendedName>
        <fullName evidence="3">AB hydrolase-1 domain-containing protein</fullName>
    </recommendedName>
</protein>
<dbReference type="InterPro" id="IPR005945">
    <property type="entry name" value="Pro_imino_pep"/>
</dbReference>
<sequence length="307" mass="34498">MTTEITGSVDFFVEGQIYQTWYKIVGDLMTGAHRPLVILHGGPGLDHGYVLPNALIYEKAGIPVVFYDQLGGGRSTHRPDAPKEFWTPELFMDELDNLLKHLHIQDDFDLLGHSWGGMLGAQYAASRSPKGLKRLIISNSPASMDLFEAGINALLEEFPADVVQKIRKHEADGTTHEQEYLSFMMTFYGKHVCKMDPMPEVLANSLKTMESEPTVYRTMQGLSEFSLTGTLKGWTIVDILHNISCPTLLLSAPLDEVQQPAVLPFFLKIQKIKWVEFQNSTHLACYDEPEKYFKVVLDFLEGTEGAN</sequence>
<keyword evidence="5" id="KW-1185">Reference proteome</keyword>
<dbReference type="Pfam" id="PF00561">
    <property type="entry name" value="Abhydrolase_1"/>
    <property type="match status" value="1"/>
</dbReference>
<dbReference type="PANTHER" id="PTHR43194">
    <property type="entry name" value="HYDROLASE ALPHA/BETA FOLD FAMILY"/>
    <property type="match status" value="1"/>
</dbReference>
<dbReference type="AlphaFoldDB" id="A0A0C9Y4Q6"/>
<name>A0A0C9Y4Q6_9AGAR</name>
<dbReference type="HOGENOM" id="CLU_020336_15_1_1"/>
<evidence type="ECO:0000313" key="5">
    <source>
        <dbReference type="Proteomes" id="UP000054477"/>
    </source>
</evidence>
<dbReference type="GO" id="GO:0008233">
    <property type="term" value="F:peptidase activity"/>
    <property type="evidence" value="ECO:0007669"/>
    <property type="project" value="InterPro"/>
</dbReference>
<evidence type="ECO:0000259" key="3">
    <source>
        <dbReference type="Pfam" id="PF00561"/>
    </source>
</evidence>
<accession>A0A0C9Y4Q6</accession>
<gene>
    <name evidence="4" type="ORF">K443DRAFT_4115</name>
</gene>
<comment type="similarity">
    <text evidence="1">Belongs to the peptidase S33 family.</text>
</comment>
<dbReference type="GO" id="GO:0006508">
    <property type="term" value="P:proteolysis"/>
    <property type="evidence" value="ECO:0007669"/>
    <property type="project" value="InterPro"/>
</dbReference>
<dbReference type="SUPFAM" id="SSF53474">
    <property type="entry name" value="alpha/beta-Hydrolases"/>
    <property type="match status" value="1"/>
</dbReference>
<dbReference type="InterPro" id="IPR029058">
    <property type="entry name" value="AB_hydrolase_fold"/>
</dbReference>
<dbReference type="InterPro" id="IPR050228">
    <property type="entry name" value="Carboxylesterase_BioH"/>
</dbReference>
<evidence type="ECO:0000256" key="2">
    <source>
        <dbReference type="ARBA" id="ARBA00022801"/>
    </source>
</evidence>
<feature type="domain" description="AB hydrolase-1" evidence="3">
    <location>
        <begin position="35"/>
        <end position="289"/>
    </location>
</feature>
<dbReference type="InterPro" id="IPR000073">
    <property type="entry name" value="AB_hydrolase_1"/>
</dbReference>